<evidence type="ECO:0000256" key="1">
    <source>
        <dbReference type="SAM" id="MobiDB-lite"/>
    </source>
</evidence>
<feature type="region of interest" description="Disordered" evidence="1">
    <location>
        <begin position="1"/>
        <end position="171"/>
    </location>
</feature>
<feature type="compositionally biased region" description="Basic and acidic residues" evidence="1">
    <location>
        <begin position="111"/>
        <end position="156"/>
    </location>
</feature>
<organism evidence="2 3">
    <name type="scientific">Paralvinella palmiformis</name>
    <dbReference type="NCBI Taxonomy" id="53620"/>
    <lineage>
        <taxon>Eukaryota</taxon>
        <taxon>Metazoa</taxon>
        <taxon>Spiralia</taxon>
        <taxon>Lophotrochozoa</taxon>
        <taxon>Annelida</taxon>
        <taxon>Polychaeta</taxon>
        <taxon>Sedentaria</taxon>
        <taxon>Canalipalpata</taxon>
        <taxon>Terebellida</taxon>
        <taxon>Terebelliformia</taxon>
        <taxon>Alvinellidae</taxon>
        <taxon>Paralvinella</taxon>
    </lineage>
</organism>
<feature type="compositionally biased region" description="Basic and acidic residues" evidence="1">
    <location>
        <begin position="81"/>
        <end position="93"/>
    </location>
</feature>
<comment type="caution">
    <text evidence="2">The sequence shown here is derived from an EMBL/GenBank/DDBJ whole genome shotgun (WGS) entry which is preliminary data.</text>
</comment>
<dbReference type="Proteomes" id="UP001208570">
    <property type="component" value="Unassembled WGS sequence"/>
</dbReference>
<proteinExistence type="predicted"/>
<dbReference type="EMBL" id="JAODUP010000084">
    <property type="protein sequence ID" value="KAK2163151.1"/>
    <property type="molecule type" value="Genomic_DNA"/>
</dbReference>
<accession>A0AAD9NCH0</accession>
<evidence type="ECO:0000313" key="3">
    <source>
        <dbReference type="Proteomes" id="UP001208570"/>
    </source>
</evidence>
<evidence type="ECO:0000313" key="2">
    <source>
        <dbReference type="EMBL" id="KAK2163151.1"/>
    </source>
</evidence>
<sequence>MAVSLQSRLPQPRAVSVIADRDDSGTGTGGSSTSNTSTASGGSASSGSLRDKIRRFFNIPSGSHGAGRSRIPRPSTGHQCDVIRRDAALEKKGSKQRAGGGGGGNKKPRVRFADNDKIKDRKRSSKTEAGEKRSDSGCSSEDDKRTKYKKADEKFVPHHKTRTSKRKGKLLQAARCCSRSETYPADRVSGIQMASMWHFT</sequence>
<keyword evidence="3" id="KW-1185">Reference proteome</keyword>
<feature type="compositionally biased region" description="Basic residues" evidence="1">
    <location>
        <begin position="157"/>
        <end position="169"/>
    </location>
</feature>
<feature type="compositionally biased region" description="Low complexity" evidence="1">
    <location>
        <begin position="31"/>
        <end position="48"/>
    </location>
</feature>
<gene>
    <name evidence="2" type="ORF">LSH36_84g00069</name>
</gene>
<protein>
    <submittedName>
        <fullName evidence="2">Uncharacterized protein</fullName>
    </submittedName>
</protein>
<dbReference type="AlphaFoldDB" id="A0AAD9NCH0"/>
<reference evidence="2" key="1">
    <citation type="journal article" date="2023" name="Mol. Biol. Evol.">
        <title>Third-Generation Sequencing Reveals the Adaptive Role of the Epigenome in Three Deep-Sea Polychaetes.</title>
        <authorList>
            <person name="Perez M."/>
            <person name="Aroh O."/>
            <person name="Sun Y."/>
            <person name="Lan Y."/>
            <person name="Juniper S.K."/>
            <person name="Young C.R."/>
            <person name="Angers B."/>
            <person name="Qian P.Y."/>
        </authorList>
    </citation>
    <scope>NUCLEOTIDE SEQUENCE</scope>
    <source>
        <strain evidence="2">P08H-3</strain>
    </source>
</reference>
<name>A0AAD9NCH0_9ANNE</name>